<dbReference type="AlphaFoldDB" id="A0A511M646"/>
<dbReference type="InterPro" id="IPR036640">
    <property type="entry name" value="ABC1_TM_sf"/>
</dbReference>
<evidence type="ECO:0000256" key="5">
    <source>
        <dbReference type="SAM" id="Phobius"/>
    </source>
</evidence>
<dbReference type="PANTHER" id="PTHR43394">
    <property type="entry name" value="ATP-DEPENDENT PERMEASE MDL1, MITOCHONDRIAL"/>
    <property type="match status" value="1"/>
</dbReference>
<protein>
    <submittedName>
        <fullName evidence="8">ABC transporter</fullName>
    </submittedName>
</protein>
<keyword evidence="9" id="KW-1185">Reference proteome</keyword>
<comment type="caution">
    <text evidence="8">The sequence shown here is derived from an EMBL/GenBank/DDBJ whole genome shotgun (WGS) entry which is preliminary data.</text>
</comment>
<feature type="domain" description="ABC transmembrane type-1" evidence="7">
    <location>
        <begin position="29"/>
        <end position="310"/>
    </location>
</feature>
<evidence type="ECO:0000256" key="3">
    <source>
        <dbReference type="ARBA" id="ARBA00022989"/>
    </source>
</evidence>
<dbReference type="GO" id="GO:0005886">
    <property type="term" value="C:plasma membrane"/>
    <property type="evidence" value="ECO:0007669"/>
    <property type="project" value="UniProtKB-SubCell"/>
</dbReference>
<keyword evidence="2 5" id="KW-0812">Transmembrane</keyword>
<keyword evidence="4 5" id="KW-0472">Membrane</keyword>
<dbReference type="SUPFAM" id="SSF90123">
    <property type="entry name" value="ABC transporter transmembrane region"/>
    <property type="match status" value="1"/>
</dbReference>
<evidence type="ECO:0000259" key="7">
    <source>
        <dbReference type="PROSITE" id="PS50929"/>
    </source>
</evidence>
<feature type="transmembrane region" description="Helical" evidence="5">
    <location>
        <begin position="16"/>
        <end position="44"/>
    </location>
</feature>
<dbReference type="GO" id="GO:0005524">
    <property type="term" value="F:ATP binding"/>
    <property type="evidence" value="ECO:0007669"/>
    <property type="project" value="InterPro"/>
</dbReference>
<dbReference type="InterPro" id="IPR027417">
    <property type="entry name" value="P-loop_NTPase"/>
</dbReference>
<feature type="transmembrane region" description="Helical" evidence="5">
    <location>
        <begin position="64"/>
        <end position="85"/>
    </location>
</feature>
<feature type="transmembrane region" description="Helical" evidence="5">
    <location>
        <begin position="277"/>
        <end position="302"/>
    </location>
</feature>
<dbReference type="Pfam" id="PF00005">
    <property type="entry name" value="ABC_tran"/>
    <property type="match status" value="1"/>
</dbReference>
<dbReference type="GO" id="GO:0016887">
    <property type="term" value="F:ATP hydrolysis activity"/>
    <property type="evidence" value="ECO:0007669"/>
    <property type="project" value="InterPro"/>
</dbReference>
<evidence type="ECO:0000259" key="6">
    <source>
        <dbReference type="PROSITE" id="PS50893"/>
    </source>
</evidence>
<organism evidence="8 9">
    <name type="scientific">Nocardia ninae NBRC 108245</name>
    <dbReference type="NCBI Taxonomy" id="1210091"/>
    <lineage>
        <taxon>Bacteria</taxon>
        <taxon>Bacillati</taxon>
        <taxon>Actinomycetota</taxon>
        <taxon>Actinomycetes</taxon>
        <taxon>Mycobacteriales</taxon>
        <taxon>Nocardiaceae</taxon>
        <taxon>Nocardia</taxon>
    </lineage>
</organism>
<dbReference type="PROSITE" id="PS00211">
    <property type="entry name" value="ABC_TRANSPORTER_1"/>
    <property type="match status" value="1"/>
</dbReference>
<dbReference type="InterPro" id="IPR011527">
    <property type="entry name" value="ABC1_TM_dom"/>
</dbReference>
<feature type="transmembrane region" description="Helical" evidence="5">
    <location>
        <begin position="247"/>
        <end position="271"/>
    </location>
</feature>
<accession>A0A511M646</accession>
<dbReference type="InterPro" id="IPR003439">
    <property type="entry name" value="ABC_transporter-like_ATP-bd"/>
</dbReference>
<dbReference type="Gene3D" id="1.20.1560.10">
    <property type="entry name" value="ABC transporter type 1, transmembrane domain"/>
    <property type="match status" value="1"/>
</dbReference>
<gene>
    <name evidence="8" type="ORF">NN4_01270</name>
</gene>
<dbReference type="RefSeq" id="WP_147127962.1">
    <property type="nucleotide sequence ID" value="NZ_BJXA01000001.1"/>
</dbReference>
<dbReference type="PANTHER" id="PTHR43394:SF1">
    <property type="entry name" value="ATP-BINDING CASSETTE SUB-FAMILY B MEMBER 10, MITOCHONDRIAL"/>
    <property type="match status" value="1"/>
</dbReference>
<dbReference type="EMBL" id="BJXA01000001">
    <property type="protein sequence ID" value="GEM35608.1"/>
    <property type="molecule type" value="Genomic_DNA"/>
</dbReference>
<dbReference type="InterPro" id="IPR017871">
    <property type="entry name" value="ABC_transporter-like_CS"/>
</dbReference>
<evidence type="ECO:0000256" key="1">
    <source>
        <dbReference type="ARBA" id="ARBA00004651"/>
    </source>
</evidence>
<dbReference type="PROSITE" id="PS50929">
    <property type="entry name" value="ABC_TM1F"/>
    <property type="match status" value="1"/>
</dbReference>
<dbReference type="InterPro" id="IPR039421">
    <property type="entry name" value="Type_1_exporter"/>
</dbReference>
<comment type="subcellular location">
    <subcellularLocation>
        <location evidence="1">Cell membrane</location>
        <topology evidence="1">Multi-pass membrane protein</topology>
    </subcellularLocation>
</comment>
<keyword evidence="3 5" id="KW-1133">Transmembrane helix</keyword>
<evidence type="ECO:0000256" key="2">
    <source>
        <dbReference type="ARBA" id="ARBA00022692"/>
    </source>
</evidence>
<dbReference type="Gene3D" id="3.40.50.300">
    <property type="entry name" value="P-loop containing nucleotide triphosphate hydrolases"/>
    <property type="match status" value="1"/>
</dbReference>
<dbReference type="CDD" id="cd07346">
    <property type="entry name" value="ABC_6TM_exporters"/>
    <property type="match status" value="1"/>
</dbReference>
<dbReference type="SUPFAM" id="SSF52540">
    <property type="entry name" value="P-loop containing nucleoside triphosphate hydrolases"/>
    <property type="match status" value="1"/>
</dbReference>
<feature type="domain" description="ABC transporter" evidence="6">
    <location>
        <begin position="319"/>
        <end position="560"/>
    </location>
</feature>
<evidence type="ECO:0000313" key="9">
    <source>
        <dbReference type="Proteomes" id="UP000321424"/>
    </source>
</evidence>
<sequence>MSEREPADYQSGPLRLLWWLVVCQRARVATGAVLGTLWMVGLALPPYLLSRAIDDGLRAHDMPALAWWTLAILGAGVANAGLAVARHRTMTKVRMDASFRIARTTANHAAHLGATLTRRTTAGEVAAIGMGDVRAIASSLTITGPGVGAVIAYVTVAVLLFSLSPLLALVILTGVPLLVVAVGPLLGRLYRVGGDYRELQGVSTARLVDILTGLRILNGLGGKQHYVDRYRQDSQSLRHKGYRVGAVMSWLGALGTGLPALFLAAVTWLAARMAIDGTISIGDLVAVYGYVAMLVVPVSFFIEGANMLTHGIIAARRVIRLLAVTPDHVDAATAADAPGHPETLRDPASGVEVRPGVLTALVGGRYGDAVAVVDRLGRFAESTVEWGGRRLDDIVLDQVRARIIVADNDAALFTGTVREVVAGRREPDDGKIEAAVHAAAATDVLEALPGGLDSMITAQGRNLSGGQRQRLRLARALYAEPQILLAVEPTSAVDTHTEAVIATRLRLARTGRTTVVTTTSPLVLEQADVVEYLVDGRVAARGTHHELLAGEPGYRALVSRDADEKALR</sequence>
<proteinExistence type="predicted"/>
<evidence type="ECO:0000313" key="8">
    <source>
        <dbReference type="EMBL" id="GEM35608.1"/>
    </source>
</evidence>
<evidence type="ECO:0000256" key="4">
    <source>
        <dbReference type="ARBA" id="ARBA00023136"/>
    </source>
</evidence>
<name>A0A511M646_9NOCA</name>
<dbReference type="GO" id="GO:0015421">
    <property type="term" value="F:ABC-type oligopeptide transporter activity"/>
    <property type="evidence" value="ECO:0007669"/>
    <property type="project" value="TreeGrafter"/>
</dbReference>
<reference evidence="8 9" key="1">
    <citation type="submission" date="2019-07" db="EMBL/GenBank/DDBJ databases">
        <title>Whole genome shotgun sequence of Nocardia ninae NBRC 108245.</title>
        <authorList>
            <person name="Hosoyama A."/>
            <person name="Uohara A."/>
            <person name="Ohji S."/>
            <person name="Ichikawa N."/>
        </authorList>
    </citation>
    <scope>NUCLEOTIDE SEQUENCE [LARGE SCALE GENOMIC DNA]</scope>
    <source>
        <strain evidence="8 9">NBRC 108245</strain>
    </source>
</reference>
<dbReference type="OrthoDB" id="4966664at2"/>
<feature type="transmembrane region" description="Helical" evidence="5">
    <location>
        <begin position="167"/>
        <end position="187"/>
    </location>
</feature>
<dbReference type="Pfam" id="PF00664">
    <property type="entry name" value="ABC_membrane"/>
    <property type="match status" value="1"/>
</dbReference>
<dbReference type="PROSITE" id="PS50893">
    <property type="entry name" value="ABC_TRANSPORTER_2"/>
    <property type="match status" value="1"/>
</dbReference>
<dbReference type="Proteomes" id="UP000321424">
    <property type="component" value="Unassembled WGS sequence"/>
</dbReference>
<feature type="transmembrane region" description="Helical" evidence="5">
    <location>
        <begin position="140"/>
        <end position="161"/>
    </location>
</feature>